<proteinExistence type="predicted"/>
<dbReference type="Proteomes" id="UP000199334">
    <property type="component" value="Unassembled WGS sequence"/>
</dbReference>
<feature type="domain" description="HTH cro/C1-type" evidence="1">
    <location>
        <begin position="17"/>
        <end position="72"/>
    </location>
</feature>
<dbReference type="OrthoDB" id="2934970at2"/>
<dbReference type="GO" id="GO:0003677">
    <property type="term" value="F:DNA binding"/>
    <property type="evidence" value="ECO:0007669"/>
    <property type="project" value="InterPro"/>
</dbReference>
<dbReference type="Pfam" id="PF12844">
    <property type="entry name" value="HTH_19"/>
    <property type="match status" value="1"/>
</dbReference>
<dbReference type="AlphaFoldDB" id="A0A1G9XRL7"/>
<sequence>MTTKYHLNFDGTIGEFIKLHRKKQKIKARDLSRELGKGDAYISQIENNRNNKPDFDILYSIFEKLGIDEERIEDYLESFGYISPEREEQLIQQELKKYEVTDEEYQQYLDSEKQVRVDHPEEFLNSNDQLITEIIGEYLKNITSTLQSLSYDKSGKGFNMVKNIETTLTDMQKNKHLFIFIQRLFDNNLDLLDEKGMVKVINTLYEEMNRVEEQNTAWGEPTIKNQIKELK</sequence>
<name>A0A1G9XRL7_9BACI</name>
<dbReference type="RefSeq" id="WP_093855591.1">
    <property type="nucleotide sequence ID" value="NZ_BJVZ01000001.1"/>
</dbReference>
<organism evidence="2 3">
    <name type="scientific">Tenuibacillus multivorans</name>
    <dbReference type="NCBI Taxonomy" id="237069"/>
    <lineage>
        <taxon>Bacteria</taxon>
        <taxon>Bacillati</taxon>
        <taxon>Bacillota</taxon>
        <taxon>Bacilli</taxon>
        <taxon>Bacillales</taxon>
        <taxon>Bacillaceae</taxon>
        <taxon>Tenuibacillus</taxon>
    </lineage>
</organism>
<dbReference type="PROSITE" id="PS50943">
    <property type="entry name" value="HTH_CROC1"/>
    <property type="match status" value="1"/>
</dbReference>
<gene>
    <name evidence="2" type="ORF">SAMN05216498_1082</name>
</gene>
<dbReference type="InterPro" id="IPR010982">
    <property type="entry name" value="Lambda_DNA-bd_dom_sf"/>
</dbReference>
<dbReference type="SUPFAM" id="SSF47413">
    <property type="entry name" value="lambda repressor-like DNA-binding domains"/>
    <property type="match status" value="1"/>
</dbReference>
<dbReference type="STRING" id="237069.SAMN05216498_1082"/>
<evidence type="ECO:0000313" key="3">
    <source>
        <dbReference type="Proteomes" id="UP000199334"/>
    </source>
</evidence>
<dbReference type="SMART" id="SM00530">
    <property type="entry name" value="HTH_XRE"/>
    <property type="match status" value="1"/>
</dbReference>
<evidence type="ECO:0000313" key="2">
    <source>
        <dbReference type="EMBL" id="SDM99447.1"/>
    </source>
</evidence>
<dbReference type="EMBL" id="FNIG01000002">
    <property type="protein sequence ID" value="SDM99447.1"/>
    <property type="molecule type" value="Genomic_DNA"/>
</dbReference>
<reference evidence="2 3" key="1">
    <citation type="submission" date="2016-10" db="EMBL/GenBank/DDBJ databases">
        <authorList>
            <person name="de Groot N.N."/>
        </authorList>
    </citation>
    <scope>NUCLEOTIDE SEQUENCE [LARGE SCALE GENOMIC DNA]</scope>
    <source>
        <strain evidence="2 3">CGMCC 1.3442</strain>
    </source>
</reference>
<keyword evidence="3" id="KW-1185">Reference proteome</keyword>
<dbReference type="InterPro" id="IPR001387">
    <property type="entry name" value="Cro/C1-type_HTH"/>
</dbReference>
<accession>A0A1G9XRL7</accession>
<protein>
    <submittedName>
        <fullName evidence="2">Transcriptional regulator, contains XRE-family HTH domain</fullName>
    </submittedName>
</protein>
<dbReference type="Gene3D" id="1.10.260.40">
    <property type="entry name" value="lambda repressor-like DNA-binding domains"/>
    <property type="match status" value="1"/>
</dbReference>
<dbReference type="CDD" id="cd00093">
    <property type="entry name" value="HTH_XRE"/>
    <property type="match status" value="1"/>
</dbReference>
<evidence type="ECO:0000259" key="1">
    <source>
        <dbReference type="PROSITE" id="PS50943"/>
    </source>
</evidence>